<dbReference type="InterPro" id="IPR001915">
    <property type="entry name" value="Peptidase_M48"/>
</dbReference>
<keyword evidence="9" id="KW-1185">Reference proteome</keyword>
<comment type="similarity">
    <text evidence="6">Belongs to the peptidase M48 family.</text>
</comment>
<evidence type="ECO:0000313" key="8">
    <source>
        <dbReference type="EMBL" id="CAI2374878.1"/>
    </source>
</evidence>
<dbReference type="Proteomes" id="UP001295684">
    <property type="component" value="Unassembled WGS sequence"/>
</dbReference>
<keyword evidence="1 6" id="KW-0645">Protease</keyword>
<comment type="caution">
    <text evidence="8">The sequence shown here is derived from an EMBL/GenBank/DDBJ whole genome shotgun (WGS) entry which is preliminary data.</text>
</comment>
<evidence type="ECO:0000256" key="6">
    <source>
        <dbReference type="RuleBase" id="RU003983"/>
    </source>
</evidence>
<protein>
    <recommendedName>
        <fullName evidence="7">Peptidase M48 domain-containing protein</fullName>
    </recommendedName>
</protein>
<comment type="cofactor">
    <cofactor evidence="6">
        <name>Zn(2+)</name>
        <dbReference type="ChEBI" id="CHEBI:29105"/>
    </cofactor>
    <text evidence="6">Binds 1 zinc ion per subunit.</text>
</comment>
<dbReference type="GO" id="GO:0051603">
    <property type="term" value="P:proteolysis involved in protein catabolic process"/>
    <property type="evidence" value="ECO:0007669"/>
    <property type="project" value="TreeGrafter"/>
</dbReference>
<evidence type="ECO:0000313" key="9">
    <source>
        <dbReference type="Proteomes" id="UP001295684"/>
    </source>
</evidence>
<keyword evidence="4 6" id="KW-0862">Zinc</keyword>
<evidence type="ECO:0000256" key="5">
    <source>
        <dbReference type="ARBA" id="ARBA00023049"/>
    </source>
</evidence>
<proteinExistence type="inferred from homology"/>
<dbReference type="InterPro" id="IPR051156">
    <property type="entry name" value="Mito/Outer_Membr_Metalloprot"/>
</dbReference>
<gene>
    <name evidence="8" type="ORF">ECRASSUSDP1_LOCUS16236</name>
</gene>
<evidence type="ECO:0000256" key="4">
    <source>
        <dbReference type="ARBA" id="ARBA00022833"/>
    </source>
</evidence>
<organism evidence="8 9">
    <name type="scientific">Euplotes crassus</name>
    <dbReference type="NCBI Taxonomy" id="5936"/>
    <lineage>
        <taxon>Eukaryota</taxon>
        <taxon>Sar</taxon>
        <taxon>Alveolata</taxon>
        <taxon>Ciliophora</taxon>
        <taxon>Intramacronucleata</taxon>
        <taxon>Spirotrichea</taxon>
        <taxon>Hypotrichia</taxon>
        <taxon>Euplotida</taxon>
        <taxon>Euplotidae</taxon>
        <taxon>Moneuplotes</taxon>
    </lineage>
</organism>
<sequence length="309" mass="36115">MFNRVAVTQLKRNYRNLLASQNGIVRTPARFCSTKKEEEISYESQAPIDDTKDYEANSRLARQLFLFIPVTMFVIYKSFFVKNNPFSKEKEYCFISDNFEKKYIGSHAAKLIEKKIGNRIYKQETEETQRVKTLVDTVIQKNNIKKYLEDLQVKVIHIPTFGVVMTLDQTLFVSIKTLETCNDDELVMLICHELSHYLLSHSLKKSLKIIYYEYFKSLGKGFSQQVEWYKRMVSQYKNGAIYNKFEERRADILSHELAHRAGFDILKGIEVYGEFTPSLGHPDYSHYEMSKRLLKNFAENANDPSAAPE</sequence>
<evidence type="ECO:0000256" key="3">
    <source>
        <dbReference type="ARBA" id="ARBA00022801"/>
    </source>
</evidence>
<dbReference type="EMBL" id="CAMPGE010016304">
    <property type="protein sequence ID" value="CAI2374878.1"/>
    <property type="molecule type" value="Genomic_DNA"/>
</dbReference>
<dbReference type="GO" id="GO:0016020">
    <property type="term" value="C:membrane"/>
    <property type="evidence" value="ECO:0007669"/>
    <property type="project" value="TreeGrafter"/>
</dbReference>
<keyword evidence="3 6" id="KW-0378">Hydrolase</keyword>
<evidence type="ECO:0000259" key="7">
    <source>
        <dbReference type="Pfam" id="PF01435"/>
    </source>
</evidence>
<dbReference type="PANTHER" id="PTHR22726:SF1">
    <property type="entry name" value="METALLOENDOPEPTIDASE OMA1, MITOCHONDRIAL"/>
    <property type="match status" value="1"/>
</dbReference>
<evidence type="ECO:0000256" key="1">
    <source>
        <dbReference type="ARBA" id="ARBA00022670"/>
    </source>
</evidence>
<dbReference type="AlphaFoldDB" id="A0AAD1XLC3"/>
<dbReference type="GO" id="GO:0046872">
    <property type="term" value="F:metal ion binding"/>
    <property type="evidence" value="ECO:0007669"/>
    <property type="project" value="UniProtKB-KW"/>
</dbReference>
<name>A0AAD1XLC3_EUPCR</name>
<dbReference type="GO" id="GO:0004222">
    <property type="term" value="F:metalloendopeptidase activity"/>
    <property type="evidence" value="ECO:0007669"/>
    <property type="project" value="InterPro"/>
</dbReference>
<feature type="domain" description="Peptidase M48" evidence="7">
    <location>
        <begin position="128"/>
        <end position="276"/>
    </location>
</feature>
<dbReference type="PANTHER" id="PTHR22726">
    <property type="entry name" value="METALLOENDOPEPTIDASE OMA1"/>
    <property type="match status" value="1"/>
</dbReference>
<dbReference type="Gene3D" id="3.30.2010.10">
    <property type="entry name" value="Metalloproteases ('zincins'), catalytic domain"/>
    <property type="match status" value="1"/>
</dbReference>
<accession>A0AAD1XLC3</accession>
<evidence type="ECO:0000256" key="2">
    <source>
        <dbReference type="ARBA" id="ARBA00022723"/>
    </source>
</evidence>
<keyword evidence="2" id="KW-0479">Metal-binding</keyword>
<reference evidence="8" key="1">
    <citation type="submission" date="2023-07" db="EMBL/GenBank/DDBJ databases">
        <authorList>
            <consortium name="AG Swart"/>
            <person name="Singh M."/>
            <person name="Singh A."/>
            <person name="Seah K."/>
            <person name="Emmerich C."/>
        </authorList>
    </citation>
    <scope>NUCLEOTIDE SEQUENCE</scope>
    <source>
        <strain evidence="8">DP1</strain>
    </source>
</reference>
<keyword evidence="5 6" id="KW-0482">Metalloprotease</keyword>
<dbReference type="Pfam" id="PF01435">
    <property type="entry name" value="Peptidase_M48"/>
    <property type="match status" value="1"/>
</dbReference>